<dbReference type="InterPro" id="IPR003265">
    <property type="entry name" value="HhH-GPD_domain"/>
</dbReference>
<dbReference type="PANTHER" id="PTHR43003">
    <property type="entry name" value="DNA-3-METHYLADENINE GLYCOSYLASE"/>
    <property type="match status" value="1"/>
</dbReference>
<dbReference type="EC" id="3.2.2.21" evidence="2"/>
<dbReference type="EMBL" id="PDOA01000009">
    <property type="protein sequence ID" value="PWC28192.1"/>
    <property type="molecule type" value="Genomic_DNA"/>
</dbReference>
<evidence type="ECO:0000256" key="2">
    <source>
        <dbReference type="ARBA" id="ARBA00012000"/>
    </source>
</evidence>
<keyword evidence="3" id="KW-0227">DNA damage</keyword>
<dbReference type="GO" id="GO:0043916">
    <property type="term" value="F:DNA-7-methylguanine glycosylase activity"/>
    <property type="evidence" value="ECO:0007669"/>
    <property type="project" value="TreeGrafter"/>
</dbReference>
<dbReference type="GO" id="GO:0032131">
    <property type="term" value="F:alkylated DNA binding"/>
    <property type="evidence" value="ECO:0007669"/>
    <property type="project" value="TreeGrafter"/>
</dbReference>
<dbReference type="InterPro" id="IPR051912">
    <property type="entry name" value="Alkylbase_DNA_Glycosylase/TA"/>
</dbReference>
<dbReference type="Proteomes" id="UP000245048">
    <property type="component" value="Unassembled WGS sequence"/>
</dbReference>
<evidence type="ECO:0000256" key="5">
    <source>
        <dbReference type="SAM" id="MobiDB-lite"/>
    </source>
</evidence>
<feature type="compositionally biased region" description="Basic residues" evidence="5">
    <location>
        <begin position="145"/>
        <end position="157"/>
    </location>
</feature>
<comment type="caution">
    <text evidence="7">The sequence shown here is derived from an EMBL/GenBank/DDBJ whole genome shotgun (WGS) entry which is preliminary data.</text>
</comment>
<dbReference type="GO" id="GO:0005737">
    <property type="term" value="C:cytoplasm"/>
    <property type="evidence" value="ECO:0007669"/>
    <property type="project" value="TreeGrafter"/>
</dbReference>
<organism evidence="7 8">
    <name type="scientific">Teichococcus aestuarii</name>
    <dbReference type="NCBI Taxonomy" id="568898"/>
    <lineage>
        <taxon>Bacteria</taxon>
        <taxon>Pseudomonadati</taxon>
        <taxon>Pseudomonadota</taxon>
        <taxon>Alphaproteobacteria</taxon>
        <taxon>Acetobacterales</taxon>
        <taxon>Roseomonadaceae</taxon>
        <taxon>Roseomonas</taxon>
    </lineage>
</organism>
<dbReference type="AlphaFoldDB" id="A0A2U1V2R6"/>
<dbReference type="SUPFAM" id="SSF48150">
    <property type="entry name" value="DNA-glycosylase"/>
    <property type="match status" value="1"/>
</dbReference>
<accession>A0A2U1V2R6</accession>
<keyword evidence="4" id="KW-0234">DNA repair</keyword>
<feature type="compositionally biased region" description="Low complexity" evidence="5">
    <location>
        <begin position="175"/>
        <end position="206"/>
    </location>
</feature>
<dbReference type="InterPro" id="IPR011257">
    <property type="entry name" value="DNA_glycosylase"/>
</dbReference>
<dbReference type="Gene3D" id="1.10.1670.40">
    <property type="match status" value="1"/>
</dbReference>
<gene>
    <name evidence="7" type="ORF">CR165_14360</name>
</gene>
<feature type="compositionally biased region" description="Low complexity" evidence="5">
    <location>
        <begin position="114"/>
        <end position="144"/>
    </location>
</feature>
<dbReference type="SMART" id="SM00478">
    <property type="entry name" value="ENDO3c"/>
    <property type="match status" value="1"/>
</dbReference>
<evidence type="ECO:0000313" key="8">
    <source>
        <dbReference type="Proteomes" id="UP000245048"/>
    </source>
</evidence>
<feature type="compositionally biased region" description="Basic residues" evidence="5">
    <location>
        <begin position="12"/>
        <end position="25"/>
    </location>
</feature>
<feature type="domain" description="HhH-GPD" evidence="6">
    <location>
        <begin position="283"/>
        <end position="435"/>
    </location>
</feature>
<feature type="compositionally biased region" description="Low complexity" evidence="5">
    <location>
        <begin position="67"/>
        <end position="85"/>
    </location>
</feature>
<comment type="catalytic activity">
    <reaction evidence="1">
        <text>Hydrolysis of alkylated DNA, releasing 3-methyladenine, 3-methylguanine, 7-methylguanine and 7-methyladenine.</text>
        <dbReference type="EC" id="3.2.2.21"/>
    </reaction>
</comment>
<dbReference type="CDD" id="cd00056">
    <property type="entry name" value="ENDO3c"/>
    <property type="match status" value="1"/>
</dbReference>
<dbReference type="PANTHER" id="PTHR43003:SF5">
    <property type="entry name" value="DNA-3-METHYLADENINE GLYCOSYLASE"/>
    <property type="match status" value="1"/>
</dbReference>
<evidence type="ECO:0000256" key="4">
    <source>
        <dbReference type="ARBA" id="ARBA00023204"/>
    </source>
</evidence>
<protein>
    <recommendedName>
        <fullName evidence="2">DNA-3-methyladenine glycosylase II</fullName>
        <ecNumber evidence="2">3.2.2.21</ecNumber>
    </recommendedName>
</protein>
<dbReference type="GO" id="GO:0032993">
    <property type="term" value="C:protein-DNA complex"/>
    <property type="evidence" value="ECO:0007669"/>
    <property type="project" value="TreeGrafter"/>
</dbReference>
<name>A0A2U1V2R6_9PROT</name>
<evidence type="ECO:0000313" key="7">
    <source>
        <dbReference type="EMBL" id="PWC28192.1"/>
    </source>
</evidence>
<evidence type="ECO:0000259" key="6">
    <source>
        <dbReference type="SMART" id="SM00478"/>
    </source>
</evidence>
<keyword evidence="8" id="KW-1185">Reference proteome</keyword>
<proteinExistence type="predicted"/>
<dbReference type="Gene3D" id="1.10.340.30">
    <property type="entry name" value="Hypothetical protein, domain 2"/>
    <property type="match status" value="1"/>
</dbReference>
<dbReference type="Pfam" id="PF00730">
    <property type="entry name" value="HhH-GPD"/>
    <property type="match status" value="1"/>
</dbReference>
<dbReference type="GO" id="GO:0006285">
    <property type="term" value="P:base-excision repair, AP site formation"/>
    <property type="evidence" value="ECO:0007669"/>
    <property type="project" value="TreeGrafter"/>
</dbReference>
<feature type="region of interest" description="Disordered" evidence="5">
    <location>
        <begin position="1"/>
        <end position="238"/>
    </location>
</feature>
<evidence type="ECO:0000256" key="3">
    <source>
        <dbReference type="ARBA" id="ARBA00022763"/>
    </source>
</evidence>
<feature type="compositionally biased region" description="Low complexity" evidence="5">
    <location>
        <begin position="159"/>
        <end position="168"/>
    </location>
</feature>
<sequence length="446" mass="45894">MASCAGIDLRPKRQGCRAARPRGTHGHPALAPQGKQPAPDGGGAPRASPRASSGGAGRHQPRPQHPPAASGGPPRPPARLAACGNRGAGAAGRRHRFGGERPARAGCPGGGGAPALPGGLRRGRPAGAGRPAGSLRPRAAAGQRQRGRGRPLWRLSRHGGLPPRAVAGRAGGGADAHPAGLAHRPAAARGRRAVAGGRAGDAARPLRGARRRHRPAGSGAARLAPGRTALPGLNPQRPPDWAREGIAALCRLDADFARIEPAAGLLPWRSRPRGFGGLARTILGQQISNQAAGAIWRRFSALPGALEPAGLLQLTDEQFRAAGLSRPKVAHLRGLAEACLAGTLQLEALSGMADAVAIAHLSAQRGLGPWTAQVHLIFAEDRADIFPYADVALAAAAQHLKGLPARPGPKALLALSAAWSPWRSLAARLLWHHWRHVTGRPAGEEA</sequence>
<reference evidence="8" key="1">
    <citation type="submission" date="2017-10" db="EMBL/GenBank/DDBJ databases">
        <authorList>
            <person name="Toshchakov S.V."/>
            <person name="Goeva M.A."/>
        </authorList>
    </citation>
    <scope>NUCLEOTIDE SEQUENCE [LARGE SCALE GENOMIC DNA]</scope>
    <source>
        <strain evidence="8">JR1/69-1-13</strain>
    </source>
</reference>
<dbReference type="OrthoDB" id="9811249at2"/>
<evidence type="ECO:0000256" key="1">
    <source>
        <dbReference type="ARBA" id="ARBA00000086"/>
    </source>
</evidence>
<dbReference type="GO" id="GO:0006307">
    <property type="term" value="P:DNA alkylation repair"/>
    <property type="evidence" value="ECO:0007669"/>
    <property type="project" value="TreeGrafter"/>
</dbReference>
<dbReference type="GO" id="GO:0008725">
    <property type="term" value="F:DNA-3-methyladenine glycosylase activity"/>
    <property type="evidence" value="ECO:0007669"/>
    <property type="project" value="TreeGrafter"/>
</dbReference>